<dbReference type="GO" id="GO:0005198">
    <property type="term" value="F:structural molecule activity"/>
    <property type="evidence" value="ECO:0007669"/>
    <property type="project" value="UniProtKB-UniRule"/>
</dbReference>
<dbReference type="Pfam" id="PF00460">
    <property type="entry name" value="Flg_bb_rod"/>
    <property type="match status" value="1"/>
</dbReference>
<dbReference type="EMBL" id="JMIB01000010">
    <property type="protein sequence ID" value="KDM92214.1"/>
    <property type="molecule type" value="Genomic_DNA"/>
</dbReference>
<name>A0A066RPG1_9GAMM</name>
<keyword evidence="6 7" id="KW-0975">Bacterial flagellum</keyword>
<evidence type="ECO:0000256" key="2">
    <source>
        <dbReference type="ARBA" id="ARBA00004613"/>
    </source>
</evidence>
<comment type="similarity">
    <text evidence="3 7">Belongs to the flagella basal body rod proteins family.</text>
</comment>
<evidence type="ECO:0000256" key="7">
    <source>
        <dbReference type="RuleBase" id="RU362065"/>
    </source>
</evidence>
<dbReference type="Pfam" id="PF22638">
    <property type="entry name" value="FlgK_D1"/>
    <property type="match status" value="1"/>
</dbReference>
<dbReference type="SUPFAM" id="SSF64518">
    <property type="entry name" value="Phase 1 flagellin"/>
    <property type="match status" value="1"/>
</dbReference>
<evidence type="ECO:0000256" key="5">
    <source>
        <dbReference type="ARBA" id="ARBA00022525"/>
    </source>
</evidence>
<keyword evidence="11" id="KW-0282">Flagellum</keyword>
<dbReference type="RefSeq" id="WP_036750586.1">
    <property type="nucleotide sequence ID" value="NZ_JAGSGC010000012.1"/>
</dbReference>
<dbReference type="InterPro" id="IPR002371">
    <property type="entry name" value="FlgK"/>
</dbReference>
<dbReference type="InterPro" id="IPR010930">
    <property type="entry name" value="Flg_bb/hook_C_dom"/>
</dbReference>
<dbReference type="InterPro" id="IPR053927">
    <property type="entry name" value="FlgK_helical"/>
</dbReference>
<dbReference type="InterPro" id="IPR001444">
    <property type="entry name" value="Flag_bb_rod_N"/>
</dbReference>
<dbReference type="Proteomes" id="UP000027192">
    <property type="component" value="Unassembled WGS sequence"/>
</dbReference>
<evidence type="ECO:0000313" key="12">
    <source>
        <dbReference type="Proteomes" id="UP000027192"/>
    </source>
</evidence>
<evidence type="ECO:0000256" key="1">
    <source>
        <dbReference type="ARBA" id="ARBA00004365"/>
    </source>
</evidence>
<evidence type="ECO:0000256" key="3">
    <source>
        <dbReference type="ARBA" id="ARBA00009677"/>
    </source>
</evidence>
<dbReference type="PANTHER" id="PTHR30033">
    <property type="entry name" value="FLAGELLAR HOOK-ASSOCIATED PROTEIN 1"/>
    <property type="match status" value="1"/>
</dbReference>
<protein>
    <recommendedName>
        <fullName evidence="4 7">Flagellar hook-associated protein 1</fullName>
        <shortName evidence="7">HAP1</shortName>
    </recommendedName>
</protein>
<evidence type="ECO:0000256" key="4">
    <source>
        <dbReference type="ARBA" id="ARBA00016244"/>
    </source>
</evidence>
<comment type="subcellular location">
    <subcellularLocation>
        <location evidence="1 7">Bacterial flagellum</location>
    </subcellularLocation>
    <subcellularLocation>
        <location evidence="2 7">Secreted</location>
    </subcellularLocation>
</comment>
<dbReference type="AlphaFoldDB" id="A0A066RPG1"/>
<dbReference type="STRING" id="1654360.EA58_06905"/>
<keyword evidence="12" id="KW-1185">Reference proteome</keyword>
<accession>A0A066RPG1</accession>
<dbReference type="GO" id="GO:0005576">
    <property type="term" value="C:extracellular region"/>
    <property type="evidence" value="ECO:0007669"/>
    <property type="project" value="UniProtKB-SubCell"/>
</dbReference>
<dbReference type="GO" id="GO:0009424">
    <property type="term" value="C:bacterial-type flagellum hook"/>
    <property type="evidence" value="ECO:0007669"/>
    <property type="project" value="UniProtKB-UniRule"/>
</dbReference>
<dbReference type="PANTHER" id="PTHR30033:SF1">
    <property type="entry name" value="FLAGELLAR HOOK-ASSOCIATED PROTEIN 1"/>
    <property type="match status" value="1"/>
</dbReference>
<dbReference type="PRINTS" id="PR01005">
    <property type="entry name" value="FLGHOOKAP1"/>
</dbReference>
<gene>
    <name evidence="7" type="primary">flgK</name>
    <name evidence="11" type="ORF">EA58_06905</name>
</gene>
<dbReference type="NCBIfam" id="TIGR02492">
    <property type="entry name" value="flgK_ends"/>
    <property type="match status" value="1"/>
</dbReference>
<dbReference type="GO" id="GO:0044780">
    <property type="term" value="P:bacterial-type flagellum assembly"/>
    <property type="evidence" value="ECO:0007669"/>
    <property type="project" value="InterPro"/>
</dbReference>
<dbReference type="Pfam" id="PF06429">
    <property type="entry name" value="Flg_bbr_C"/>
    <property type="match status" value="1"/>
</dbReference>
<keyword evidence="11" id="KW-0966">Cell projection</keyword>
<proteinExistence type="inferred from homology"/>
<organism evidence="11 12">
    <name type="scientific">Photobacterium galatheae</name>
    <dbReference type="NCBI Taxonomy" id="1654360"/>
    <lineage>
        <taxon>Bacteria</taxon>
        <taxon>Pseudomonadati</taxon>
        <taxon>Pseudomonadota</taxon>
        <taxon>Gammaproteobacteria</taxon>
        <taxon>Vibrionales</taxon>
        <taxon>Vibrionaceae</taxon>
        <taxon>Photobacterium</taxon>
    </lineage>
</organism>
<reference evidence="11 12" key="1">
    <citation type="submission" date="2014-04" db="EMBL/GenBank/DDBJ databases">
        <title>Draft genome sequence of Photobacterium halotolerans S2753: a solonamide, ngercheumicin and holomycin producer.</title>
        <authorList>
            <person name="Machado H.R."/>
            <person name="Gram L."/>
        </authorList>
    </citation>
    <scope>NUCLEOTIDE SEQUENCE [LARGE SCALE GENOMIC DNA]</scope>
    <source>
        <strain evidence="11 12">S2753</strain>
    </source>
</reference>
<keyword evidence="5 7" id="KW-0964">Secreted</keyword>
<sequence>MSIINIALTGLNANRAGLDVTAQNVANVNTPGYSRQQAMYAAIGPGSPLANSAGGGVEVTSIRRVSDAFVVKQTWATQSQASYSSRYLSNMSQLESVMGADSFNISMGLDNLYAALNDASVKPESAPLRQQIISEADALTRRFNTLSESYYSQHKDLSDQRTAAVELSNSLLVNVADVNKRIVEMSATSGNPSHLLDERDALIGQLSELMSIKTNMQPDGSMQVTLASGQPLVIGDQASQLKAVPDPADPYLADMEIDFVGQRFPINGDIGGELGAITDYQVDTLLPFRKSLDDMAVAFADAFNNTLATGQDLNGNAGQPLFAYDPTSPSSSLKITNLQPEELALSSDGTPGNSDVLTSLIGLSNQTFAVTGYGNISISDAFTSMVGDTAIKARQVSSDAKAADNLNSQAIAVKENLSSVNSDEEAANLMVFANAYQANMKVISTANNLFDTVLAMF</sequence>
<feature type="domain" description="Flagellar basal body rod protein N-terminal" evidence="8">
    <location>
        <begin position="4"/>
        <end position="33"/>
    </location>
</feature>
<feature type="domain" description="Flagellar hook-associated protein FlgK helical" evidence="10">
    <location>
        <begin position="91"/>
        <end position="322"/>
    </location>
</feature>
<evidence type="ECO:0000259" key="8">
    <source>
        <dbReference type="Pfam" id="PF00460"/>
    </source>
</evidence>
<keyword evidence="11" id="KW-0969">Cilium</keyword>
<evidence type="ECO:0000256" key="6">
    <source>
        <dbReference type="ARBA" id="ARBA00023143"/>
    </source>
</evidence>
<dbReference type="OrthoDB" id="9802553at2"/>
<evidence type="ECO:0000259" key="10">
    <source>
        <dbReference type="Pfam" id="PF22638"/>
    </source>
</evidence>
<evidence type="ECO:0000313" key="11">
    <source>
        <dbReference type="EMBL" id="KDM92214.1"/>
    </source>
</evidence>
<feature type="domain" description="Flagellar basal-body/hook protein C-terminal" evidence="9">
    <location>
        <begin position="418"/>
        <end position="455"/>
    </location>
</feature>
<comment type="caution">
    <text evidence="11">The sequence shown here is derived from an EMBL/GenBank/DDBJ whole genome shotgun (WGS) entry which is preliminary data.</text>
</comment>
<evidence type="ECO:0000259" key="9">
    <source>
        <dbReference type="Pfam" id="PF06429"/>
    </source>
</evidence>